<dbReference type="SUPFAM" id="SSF101874">
    <property type="entry name" value="YceI-like"/>
    <property type="match status" value="1"/>
</dbReference>
<keyword evidence="4" id="KW-1185">Reference proteome</keyword>
<sequence length="183" mass="19355">MTAASTLNLTPGVWNIDTAHTAIGFSVRHMMVSKVKGTFKTFSGAITVADQVEDSSVKVTIDVPSVDTGNEQRDGHLRSADFFDLDNHNTIGFASTSIAPKGDDWVVTGDLTINGITKPVELKTEFGGVAGETAGFEASTEILRSDFGIKFQIPMEDGGVVVGDKVTITLDVEAHPAKVEANA</sequence>
<dbReference type="EMBL" id="PVUE01000003">
    <property type="protein sequence ID" value="PRZ43172.1"/>
    <property type="molecule type" value="Genomic_DNA"/>
</dbReference>
<gene>
    <name evidence="3" type="ORF">CLV47_103230</name>
</gene>
<evidence type="ECO:0000313" key="3">
    <source>
        <dbReference type="EMBL" id="PRZ43172.1"/>
    </source>
</evidence>
<reference evidence="3 4" key="1">
    <citation type="submission" date="2018-03" db="EMBL/GenBank/DDBJ databases">
        <title>Genomic Encyclopedia of Archaeal and Bacterial Type Strains, Phase II (KMG-II): from individual species to whole genera.</title>
        <authorList>
            <person name="Goeker M."/>
        </authorList>
    </citation>
    <scope>NUCLEOTIDE SEQUENCE [LARGE SCALE GENOMIC DNA]</scope>
    <source>
        <strain evidence="3 4">DSM 100065</strain>
    </source>
</reference>
<dbReference type="Proteomes" id="UP000237752">
    <property type="component" value="Unassembled WGS sequence"/>
</dbReference>
<name>A0A2T1A3J5_9ACTN</name>
<dbReference type="Pfam" id="PF04264">
    <property type="entry name" value="YceI"/>
    <property type="match status" value="1"/>
</dbReference>
<evidence type="ECO:0000259" key="2">
    <source>
        <dbReference type="SMART" id="SM00867"/>
    </source>
</evidence>
<feature type="domain" description="Lipid/polyisoprenoid-binding YceI-like" evidence="2">
    <location>
        <begin position="13"/>
        <end position="175"/>
    </location>
</feature>
<dbReference type="OrthoDB" id="9811006at2"/>
<dbReference type="InterPro" id="IPR007372">
    <property type="entry name" value="Lipid/polyisoprenoid-bd_YceI"/>
</dbReference>
<proteinExistence type="inferred from homology"/>
<dbReference type="PANTHER" id="PTHR34406:SF1">
    <property type="entry name" value="PROTEIN YCEI"/>
    <property type="match status" value="1"/>
</dbReference>
<dbReference type="AlphaFoldDB" id="A0A2T1A3J5"/>
<evidence type="ECO:0000256" key="1">
    <source>
        <dbReference type="ARBA" id="ARBA00008812"/>
    </source>
</evidence>
<dbReference type="SMART" id="SM00867">
    <property type="entry name" value="YceI"/>
    <property type="match status" value="1"/>
</dbReference>
<protein>
    <submittedName>
        <fullName evidence="3">Polyisoprenoid-binding protein YceI</fullName>
    </submittedName>
</protein>
<dbReference type="Gene3D" id="2.40.128.110">
    <property type="entry name" value="Lipid/polyisoprenoid-binding, YceI-like"/>
    <property type="match status" value="1"/>
</dbReference>
<dbReference type="PANTHER" id="PTHR34406">
    <property type="entry name" value="PROTEIN YCEI"/>
    <property type="match status" value="1"/>
</dbReference>
<comment type="caution">
    <text evidence="3">The sequence shown here is derived from an EMBL/GenBank/DDBJ whole genome shotgun (WGS) entry which is preliminary data.</text>
</comment>
<comment type="similarity">
    <text evidence="1">Belongs to the UPF0312 family.</text>
</comment>
<dbReference type="RefSeq" id="WP_106348127.1">
    <property type="nucleotide sequence ID" value="NZ_PVUE01000003.1"/>
</dbReference>
<organism evidence="3 4">
    <name type="scientific">Antricoccus suffuscus</name>
    <dbReference type="NCBI Taxonomy" id="1629062"/>
    <lineage>
        <taxon>Bacteria</taxon>
        <taxon>Bacillati</taxon>
        <taxon>Actinomycetota</taxon>
        <taxon>Actinomycetes</taxon>
        <taxon>Geodermatophilales</taxon>
        <taxon>Antricoccaceae</taxon>
        <taxon>Antricoccus</taxon>
    </lineage>
</organism>
<accession>A0A2T1A3J5</accession>
<evidence type="ECO:0000313" key="4">
    <source>
        <dbReference type="Proteomes" id="UP000237752"/>
    </source>
</evidence>
<dbReference type="InterPro" id="IPR036761">
    <property type="entry name" value="TTHA0802/YceI-like_sf"/>
</dbReference>